<dbReference type="PANTHER" id="PTHR48081">
    <property type="entry name" value="AB HYDROLASE SUPERFAMILY PROTEIN C4A8.06C"/>
    <property type="match status" value="1"/>
</dbReference>
<dbReference type="PANTHER" id="PTHR48081:SF8">
    <property type="entry name" value="ALPHA_BETA HYDROLASE FOLD-3 DOMAIN-CONTAINING PROTEIN-RELATED"/>
    <property type="match status" value="1"/>
</dbReference>
<dbReference type="SUPFAM" id="SSF53474">
    <property type="entry name" value="alpha/beta-Hydrolases"/>
    <property type="match status" value="1"/>
</dbReference>
<reference evidence="3" key="1">
    <citation type="journal article" date="2020" name="Stud. Mycol.">
        <title>101 Dothideomycetes genomes: a test case for predicting lifestyles and emergence of pathogens.</title>
        <authorList>
            <person name="Haridas S."/>
            <person name="Albert R."/>
            <person name="Binder M."/>
            <person name="Bloem J."/>
            <person name="Labutti K."/>
            <person name="Salamov A."/>
            <person name="Andreopoulos B."/>
            <person name="Baker S."/>
            <person name="Barry K."/>
            <person name="Bills G."/>
            <person name="Bluhm B."/>
            <person name="Cannon C."/>
            <person name="Castanera R."/>
            <person name="Culley D."/>
            <person name="Daum C."/>
            <person name="Ezra D."/>
            <person name="Gonzalez J."/>
            <person name="Henrissat B."/>
            <person name="Kuo A."/>
            <person name="Liang C."/>
            <person name="Lipzen A."/>
            <person name="Lutzoni F."/>
            <person name="Magnuson J."/>
            <person name="Mondo S."/>
            <person name="Nolan M."/>
            <person name="Ohm R."/>
            <person name="Pangilinan J."/>
            <person name="Park H.-J."/>
            <person name="Ramirez L."/>
            <person name="Alfaro M."/>
            <person name="Sun H."/>
            <person name="Tritt A."/>
            <person name="Yoshinaga Y."/>
            <person name="Zwiers L.-H."/>
            <person name="Turgeon B."/>
            <person name="Goodwin S."/>
            <person name="Spatafora J."/>
            <person name="Crous P."/>
            <person name="Grigoriev I."/>
        </authorList>
    </citation>
    <scope>NUCLEOTIDE SEQUENCE</scope>
    <source>
        <strain evidence="3">Tuck. ex Michener</strain>
    </source>
</reference>
<evidence type="ECO:0000256" key="1">
    <source>
        <dbReference type="ARBA" id="ARBA00022801"/>
    </source>
</evidence>
<dbReference type="Pfam" id="PF07859">
    <property type="entry name" value="Abhydrolase_3"/>
    <property type="match status" value="1"/>
</dbReference>
<proteinExistence type="predicted"/>
<dbReference type="Gene3D" id="3.40.50.1820">
    <property type="entry name" value="alpha/beta hydrolase"/>
    <property type="match status" value="1"/>
</dbReference>
<sequence>MSLPSDVTIDAAKFHPSNIDAGTEKILQIMQSMTEGAPKWYDVGAAKYREMISSGKTQFPAPPVDPNAQDSIIPSRDHNRHIPIRFYKPDNGKTSKGVYTFFHGGGFAFSSHLEQDMMLKRFANDYQLTTVSVGYRLAPEDPWPAGVHDCIDVAEYLVDHQDMFGAPLRALGGESAGGNFAALATFQLMRSRPKHRLDAILLINGMYDLTFNLPSTVAEVPSGVIDHKMLEKFIEVYLPDMSMEKRRNPLISPLYDDMPKLVRESPFHSLPPALFVVGTADQLADDSLLMSLKWMASGSEAIISLYPGAPHMFGAFAGFKAADDAAAATATFLKEKLGKVEA</sequence>
<name>A0A6A6HD16_VIRVR</name>
<organism evidence="3 4">
    <name type="scientific">Viridothelium virens</name>
    <name type="common">Speckled blister lichen</name>
    <name type="synonym">Trypethelium virens</name>
    <dbReference type="NCBI Taxonomy" id="1048519"/>
    <lineage>
        <taxon>Eukaryota</taxon>
        <taxon>Fungi</taxon>
        <taxon>Dikarya</taxon>
        <taxon>Ascomycota</taxon>
        <taxon>Pezizomycotina</taxon>
        <taxon>Dothideomycetes</taxon>
        <taxon>Dothideomycetes incertae sedis</taxon>
        <taxon>Trypetheliales</taxon>
        <taxon>Trypetheliaceae</taxon>
        <taxon>Viridothelium</taxon>
    </lineage>
</organism>
<keyword evidence="4" id="KW-1185">Reference proteome</keyword>
<dbReference type="OrthoDB" id="408631at2759"/>
<evidence type="ECO:0000313" key="4">
    <source>
        <dbReference type="Proteomes" id="UP000800092"/>
    </source>
</evidence>
<dbReference type="EMBL" id="ML991789">
    <property type="protein sequence ID" value="KAF2235729.1"/>
    <property type="molecule type" value="Genomic_DNA"/>
</dbReference>
<dbReference type="InterPro" id="IPR050300">
    <property type="entry name" value="GDXG_lipolytic_enzyme"/>
</dbReference>
<dbReference type="GO" id="GO:0016787">
    <property type="term" value="F:hydrolase activity"/>
    <property type="evidence" value="ECO:0007669"/>
    <property type="project" value="UniProtKB-KW"/>
</dbReference>
<dbReference type="InterPro" id="IPR013094">
    <property type="entry name" value="AB_hydrolase_3"/>
</dbReference>
<keyword evidence="1 3" id="KW-0378">Hydrolase</keyword>
<gene>
    <name evidence="3" type="ORF">EV356DRAFT_513616</name>
</gene>
<evidence type="ECO:0000313" key="3">
    <source>
        <dbReference type="EMBL" id="KAF2235729.1"/>
    </source>
</evidence>
<protein>
    <submittedName>
        <fullName evidence="3">Alpha/beta-hydrolase</fullName>
    </submittedName>
</protein>
<accession>A0A6A6HD16</accession>
<dbReference type="InterPro" id="IPR029058">
    <property type="entry name" value="AB_hydrolase_fold"/>
</dbReference>
<feature type="domain" description="Alpha/beta hydrolase fold-3" evidence="2">
    <location>
        <begin position="101"/>
        <end position="313"/>
    </location>
</feature>
<dbReference type="Proteomes" id="UP000800092">
    <property type="component" value="Unassembled WGS sequence"/>
</dbReference>
<evidence type="ECO:0000259" key="2">
    <source>
        <dbReference type="Pfam" id="PF07859"/>
    </source>
</evidence>
<dbReference type="AlphaFoldDB" id="A0A6A6HD16"/>